<dbReference type="KEGG" id="pspc:Strain318_001278"/>
<organism evidence="10 11">
    <name type="scientific">Pseudogemmatithrix spongiicola</name>
    <dbReference type="NCBI Taxonomy" id="3062599"/>
    <lineage>
        <taxon>Bacteria</taxon>
        <taxon>Pseudomonadati</taxon>
        <taxon>Gemmatimonadota</taxon>
        <taxon>Gemmatimonadia</taxon>
        <taxon>Gemmatimonadales</taxon>
        <taxon>Gemmatimonadaceae</taxon>
        <taxon>Pseudogemmatithrix</taxon>
    </lineage>
</organism>
<keyword evidence="7" id="KW-0131">Cell cycle</keyword>
<reference evidence="10" key="1">
    <citation type="submission" date="2023-07" db="EMBL/GenBank/DDBJ databases">
        <authorList>
            <person name="Haufschild T."/>
            <person name="Kallscheuer N."/>
            <person name="Hammer J."/>
            <person name="Kohn T."/>
            <person name="Kabuu M."/>
            <person name="Jogler M."/>
            <person name="Wohfarth N."/>
            <person name="Heuer A."/>
            <person name="Rohde M."/>
            <person name="van Teeseling M.C.F."/>
            <person name="Jogler C."/>
        </authorList>
    </citation>
    <scope>NUCLEOTIDE SEQUENCE</scope>
    <source>
        <strain evidence="9">Strain 138</strain>
        <strain evidence="10">Strain 318</strain>
    </source>
</reference>
<dbReference type="Gene3D" id="3.10.20.310">
    <property type="entry name" value="membrane protein fhac"/>
    <property type="match status" value="1"/>
</dbReference>
<evidence type="ECO:0000313" key="9">
    <source>
        <dbReference type="EMBL" id="WKW12006.1"/>
    </source>
</evidence>
<evidence type="ECO:0000256" key="2">
    <source>
        <dbReference type="ARBA" id="ARBA00022475"/>
    </source>
</evidence>
<keyword evidence="2" id="KW-1003">Cell membrane</keyword>
<keyword evidence="4" id="KW-0812">Transmembrane</keyword>
<feature type="domain" description="POTRA" evidence="8">
    <location>
        <begin position="52"/>
        <end position="119"/>
    </location>
</feature>
<dbReference type="GO" id="GO:0016020">
    <property type="term" value="C:membrane"/>
    <property type="evidence" value="ECO:0007669"/>
    <property type="project" value="UniProtKB-SubCell"/>
</dbReference>
<gene>
    <name evidence="9" type="ORF">Strain138_001278</name>
    <name evidence="10" type="ORF">Strain318_001278</name>
</gene>
<dbReference type="PANTHER" id="PTHR35851:SF1">
    <property type="entry name" value="CELL DIVISION PROTEIN FTSQ"/>
    <property type="match status" value="1"/>
</dbReference>
<dbReference type="PANTHER" id="PTHR35851">
    <property type="entry name" value="CELL DIVISION PROTEIN FTSQ"/>
    <property type="match status" value="1"/>
</dbReference>
<accession>A0AA49JU67</accession>
<dbReference type="InterPro" id="IPR013685">
    <property type="entry name" value="POTRA_FtsQ_type"/>
</dbReference>
<dbReference type="InterPro" id="IPR034746">
    <property type="entry name" value="POTRA"/>
</dbReference>
<keyword evidence="5" id="KW-1133">Transmembrane helix</keyword>
<sequence>MDDARGPVGPVHAPELPKWRRVLRRITRITILLAVVSSPFWGRALLRSMDFFRVRRVEIEGLRYATPDEIVSRLRVDTLASVWDDVSPLEARVAEHAQVRAVRIKRKLPGTLVVIVTENPPVALVNTPRGLIVVDADGDSLPVDPTRIDVDLPVLARKDSLLLRLLAETQAEEPALFARVSEVRRAGRGEIVFELPEFRILADSAVRAARLGEVLPVELDATRRNWRPRELDLRFRDQVIVRLQSP</sequence>
<dbReference type="GO" id="GO:0090529">
    <property type="term" value="P:cell septum assembly"/>
    <property type="evidence" value="ECO:0007669"/>
    <property type="project" value="InterPro"/>
</dbReference>
<evidence type="ECO:0000256" key="4">
    <source>
        <dbReference type="ARBA" id="ARBA00022692"/>
    </source>
</evidence>
<accession>A0AA49JZV3</accession>
<dbReference type="PROSITE" id="PS51779">
    <property type="entry name" value="POTRA"/>
    <property type="match status" value="1"/>
</dbReference>
<dbReference type="AlphaFoldDB" id="A0AA49JZV3"/>
<dbReference type="EMBL" id="CP130612">
    <property type="protein sequence ID" value="WKW12006.1"/>
    <property type="molecule type" value="Genomic_DNA"/>
</dbReference>
<evidence type="ECO:0000256" key="7">
    <source>
        <dbReference type="ARBA" id="ARBA00023306"/>
    </source>
</evidence>
<evidence type="ECO:0000256" key="3">
    <source>
        <dbReference type="ARBA" id="ARBA00022618"/>
    </source>
</evidence>
<dbReference type="Proteomes" id="UP001229955">
    <property type="component" value="Chromosome"/>
</dbReference>
<keyword evidence="6" id="KW-0472">Membrane</keyword>
<evidence type="ECO:0000313" key="11">
    <source>
        <dbReference type="Proteomes" id="UP001229955"/>
    </source>
</evidence>
<evidence type="ECO:0000256" key="5">
    <source>
        <dbReference type="ARBA" id="ARBA00022989"/>
    </source>
</evidence>
<comment type="subcellular location">
    <subcellularLocation>
        <location evidence="1">Membrane</location>
    </subcellularLocation>
</comment>
<evidence type="ECO:0000259" key="8">
    <source>
        <dbReference type="PROSITE" id="PS51779"/>
    </source>
</evidence>
<dbReference type="Pfam" id="PF08478">
    <property type="entry name" value="POTRA_1"/>
    <property type="match status" value="1"/>
</dbReference>
<dbReference type="EMBL" id="CP130613">
    <property type="protein sequence ID" value="WKW14915.1"/>
    <property type="molecule type" value="Genomic_DNA"/>
</dbReference>
<protein>
    <submittedName>
        <fullName evidence="10">FtsQ-type POTRA domain-containing protein</fullName>
    </submittedName>
</protein>
<proteinExistence type="predicted"/>
<keyword evidence="3" id="KW-0132">Cell division</keyword>
<name>A0AA49JZV3_9BACT</name>
<evidence type="ECO:0000256" key="1">
    <source>
        <dbReference type="ARBA" id="ARBA00004370"/>
    </source>
</evidence>
<keyword evidence="11" id="KW-1185">Reference proteome</keyword>
<dbReference type="InterPro" id="IPR026579">
    <property type="entry name" value="FtsQ"/>
</dbReference>
<evidence type="ECO:0000313" key="10">
    <source>
        <dbReference type="EMBL" id="WKW14915.1"/>
    </source>
</evidence>
<evidence type="ECO:0000256" key="6">
    <source>
        <dbReference type="ARBA" id="ARBA00023136"/>
    </source>
</evidence>